<dbReference type="AlphaFoldDB" id="A0AB34KN59"/>
<dbReference type="GO" id="GO:1902657">
    <property type="term" value="P:protein localization to prospore membrane"/>
    <property type="evidence" value="ECO:0007669"/>
    <property type="project" value="InterPro"/>
</dbReference>
<evidence type="ECO:0000259" key="3">
    <source>
        <dbReference type="SMART" id="SM01316"/>
    </source>
</evidence>
<feature type="region of interest" description="Disordered" evidence="1">
    <location>
        <begin position="936"/>
        <end position="960"/>
    </location>
</feature>
<dbReference type="RefSeq" id="XP_069228618.1">
    <property type="nucleotide sequence ID" value="XM_069374223.1"/>
</dbReference>
<feature type="compositionally biased region" description="Basic and acidic residues" evidence="1">
    <location>
        <begin position="84"/>
        <end position="107"/>
    </location>
</feature>
<feature type="compositionally biased region" description="Low complexity" evidence="1">
    <location>
        <begin position="145"/>
        <end position="162"/>
    </location>
</feature>
<dbReference type="InterPro" id="IPR057379">
    <property type="entry name" value="PH_SPO71"/>
</dbReference>
<dbReference type="Pfam" id="PF15404">
    <property type="entry name" value="PH_4"/>
    <property type="match status" value="1"/>
</dbReference>
<evidence type="ECO:0000313" key="5">
    <source>
        <dbReference type="Proteomes" id="UP000803884"/>
    </source>
</evidence>
<feature type="compositionally biased region" description="Basic and acidic residues" evidence="1">
    <location>
        <begin position="192"/>
        <end position="203"/>
    </location>
</feature>
<feature type="region of interest" description="Disordered" evidence="1">
    <location>
        <begin position="65"/>
        <end position="219"/>
    </location>
</feature>
<dbReference type="SMART" id="SM01316">
    <property type="entry name" value="Spo7_2_N"/>
    <property type="match status" value="1"/>
</dbReference>
<accession>A0AB34KN59</accession>
<dbReference type="SMART" id="SM00233">
    <property type="entry name" value="PH"/>
    <property type="match status" value="3"/>
</dbReference>
<feature type="domain" description="PH" evidence="2">
    <location>
        <begin position="253"/>
        <end position="395"/>
    </location>
</feature>
<evidence type="ECO:0008006" key="6">
    <source>
        <dbReference type="Google" id="ProtNLM"/>
    </source>
</evidence>
<evidence type="ECO:0000256" key="1">
    <source>
        <dbReference type="SAM" id="MobiDB-lite"/>
    </source>
</evidence>
<dbReference type="Pfam" id="PF23207">
    <property type="entry name" value="PH_SPO71"/>
    <property type="match status" value="1"/>
</dbReference>
<evidence type="ECO:0000259" key="2">
    <source>
        <dbReference type="SMART" id="SM00233"/>
    </source>
</evidence>
<dbReference type="PANTHER" id="PTHR28076">
    <property type="entry name" value="SPORULATION-SPECIFIC PROTEIN 71"/>
    <property type="match status" value="1"/>
</dbReference>
<feature type="compositionally biased region" description="Polar residues" evidence="1">
    <location>
        <begin position="163"/>
        <end position="176"/>
    </location>
</feature>
<feature type="domain" description="PH" evidence="2">
    <location>
        <begin position="814"/>
        <end position="995"/>
    </location>
</feature>
<dbReference type="Proteomes" id="UP000803884">
    <property type="component" value="Unassembled WGS sequence"/>
</dbReference>
<dbReference type="InterPro" id="IPR001849">
    <property type="entry name" value="PH_domain"/>
</dbReference>
<dbReference type="Pfam" id="PF15407">
    <property type="entry name" value="Spo7_2_N"/>
    <property type="match status" value="1"/>
</dbReference>
<dbReference type="GO" id="GO:0005628">
    <property type="term" value="C:prospore membrane"/>
    <property type="evidence" value="ECO:0007669"/>
    <property type="project" value="TreeGrafter"/>
</dbReference>
<dbReference type="InterPro" id="IPR039486">
    <property type="entry name" value="Mug56/Spo71_PH"/>
</dbReference>
<dbReference type="EMBL" id="JAAQHG020000019">
    <property type="protein sequence ID" value="KAL1585512.1"/>
    <property type="molecule type" value="Genomic_DNA"/>
</dbReference>
<feature type="domain" description="Sporulation-specific protein 71 N-terminal" evidence="3">
    <location>
        <begin position="1"/>
        <end position="65"/>
    </location>
</feature>
<reference evidence="4 5" key="1">
    <citation type="journal article" date="2020" name="Microbiol. Resour. Announc.">
        <title>Draft Genome Sequence of a Cladosporium Species Isolated from the Mesophotic Ascidian Didemnum maculosum.</title>
        <authorList>
            <person name="Gioti A."/>
            <person name="Siaperas R."/>
            <person name="Nikolaivits E."/>
            <person name="Le Goff G."/>
            <person name="Ouazzani J."/>
            <person name="Kotoulas G."/>
            <person name="Topakas E."/>
        </authorList>
    </citation>
    <scope>NUCLEOTIDE SEQUENCE [LARGE SCALE GENOMIC DNA]</scope>
    <source>
        <strain evidence="4 5">TM138-S3</strain>
    </source>
</reference>
<gene>
    <name evidence="4" type="ORF">WHR41_05618</name>
</gene>
<name>A0AB34KN59_9PEZI</name>
<dbReference type="SUPFAM" id="SSF50729">
    <property type="entry name" value="PH domain-like"/>
    <property type="match status" value="1"/>
</dbReference>
<sequence length="1028" mass="115808">MSLPPDSYTARRLAHATPDHLHHTARRTFIGPIPDGWLKSHRRSWYRHYLPVGGGDSRQNTFIAAAPREGDAESSRRGSSAGGRRRESVGESGARDGRHEEEVRDGSKQSNGHAAQLQVDVQNETHGSNEQGASAATHPEPEAQPKPQTQPQSPPLRSSSQSALDNANEQSTTSLLHDQRPSTDAHAPAPRSEQRDSTARESRPTLASQPSKGLLFDRARKTVPRVRFNEPSRLQIRARAQKLAAKGRLRNSKIKDGEVIKMDKMLVRIDITQQQLPEQFDERVSQGVETKSLDKWREFMVVCRKHSEDDATAILQLHQTRVIDLSETGKVKKKPKAQILLSARRAKVSLFSTLDKTLCVWVSENARTTIYYLKATTASTAVEWYTFLTSIMGWKRAQTLTVSVPDLSVSLRLDDPFVTIENAQTEAADRRKGDAVHVTQALADETGAAGVIVARCLDMLKDSPDWEDVLKAWTKTGRVGLAWKRYDRLEWVHGAVEEKMYGTIAMQRTHDLELRPKDHYPLSVKPRGEDQSLDEPPPVEGFLIRLTSQKGQDRRLGKMLFKRLYFSTLDNYLLFLRPAKATPPPPPKMRIRSDNNVPSSAQIAKDVPLTYEVDPYPVEDGNLSWLKPGSLPDRDVEKHDRDAALEAQRNVNMLLASDGFINLCDVIRARPMQKGAVPADANLQDGDDVDFHVEPSIVRQNERTDDGSTTEVDEDRIFELLLKNGLVIRLQAYNKAARSEWMTRLRALVSYWTARSKADMDLYKTVREQNLKSLNIDERAEAVVGQFAYKWEVSQSFASPTLYNLCGIADCRTIHLSGLLFRKPRRHSTFTRCHVILSHGHLLVYQDTLRSTAGKKLQHIHHERIAALDLRGCYVYSGLLTEQDLLYQNRTFDSNTPGHNALPRIYLEDGWTSTDEDAMTTFVLWHSKSKSWFRSSKTMDDVRDAERGSGQEGKRGKLKRVSQLGATGRSVVFKARSRAERDHWVLGISNEIERLVAKGAGDGEEVRLVAGQQQPQGGVEEVEEEEEE</sequence>
<feature type="compositionally biased region" description="Polar residues" evidence="1">
    <location>
        <begin position="108"/>
        <end position="134"/>
    </location>
</feature>
<feature type="domain" description="PH" evidence="2">
    <location>
        <begin position="537"/>
        <end position="752"/>
    </location>
</feature>
<dbReference type="PANTHER" id="PTHR28076:SF1">
    <property type="entry name" value="PROSPORE MEMBRANE ADAPTER PROTEIN SPO71"/>
    <property type="match status" value="1"/>
</dbReference>
<dbReference type="GeneID" id="96007061"/>
<dbReference type="InterPro" id="IPR040345">
    <property type="entry name" value="Mug56/Spo71"/>
</dbReference>
<comment type="caution">
    <text evidence="4">The sequence shown here is derived from an EMBL/GenBank/DDBJ whole genome shotgun (WGS) entry which is preliminary data.</text>
</comment>
<protein>
    <recommendedName>
        <fullName evidence="6">PH domain-containing protein</fullName>
    </recommendedName>
</protein>
<proteinExistence type="predicted"/>
<evidence type="ECO:0000313" key="4">
    <source>
        <dbReference type="EMBL" id="KAL1585512.1"/>
    </source>
</evidence>
<organism evidence="4 5">
    <name type="scientific">Cladosporium halotolerans</name>
    <dbReference type="NCBI Taxonomy" id="1052096"/>
    <lineage>
        <taxon>Eukaryota</taxon>
        <taxon>Fungi</taxon>
        <taxon>Dikarya</taxon>
        <taxon>Ascomycota</taxon>
        <taxon>Pezizomycotina</taxon>
        <taxon>Dothideomycetes</taxon>
        <taxon>Dothideomycetidae</taxon>
        <taxon>Cladosporiales</taxon>
        <taxon>Cladosporiaceae</taxon>
        <taxon>Cladosporium</taxon>
    </lineage>
</organism>
<feature type="compositionally biased region" description="Basic and acidic residues" evidence="1">
    <location>
        <begin position="937"/>
        <end position="955"/>
    </location>
</feature>
<keyword evidence="5" id="KW-1185">Reference proteome</keyword>
<dbReference type="InterPro" id="IPR029217">
    <property type="entry name" value="Spo7_2_N"/>
</dbReference>